<keyword evidence="6" id="KW-1185">Reference proteome</keyword>
<reference evidence="6" key="1">
    <citation type="journal article" date="2025" name="Foods">
        <title>Unveiling the Microbial Signatures of Arabica Coffee Cherries: Insights into Ripeness Specific Diversity, Functional Traits, and Implications for Quality and Safety.</title>
        <authorList>
            <consortium name="RefSeq"/>
            <person name="Tenea G.N."/>
            <person name="Cifuentes V."/>
            <person name="Reyes P."/>
            <person name="Cevallos-Vallejos M."/>
        </authorList>
    </citation>
    <scope>NUCLEOTIDE SEQUENCE [LARGE SCALE GENOMIC DNA]</scope>
</reference>
<dbReference type="OrthoDB" id="62at2759"/>
<dbReference type="RefSeq" id="XP_027069318.1">
    <property type="nucleotide sequence ID" value="XM_027213517.2"/>
</dbReference>
<dbReference type="Gene3D" id="1.10.472.10">
    <property type="entry name" value="Cyclin-like"/>
    <property type="match status" value="2"/>
</dbReference>
<keyword evidence="3" id="KW-0131">Cell cycle</keyword>
<protein>
    <submittedName>
        <fullName evidence="7">Cyclin-D7-1</fullName>
    </submittedName>
</protein>
<dbReference type="SMART" id="SM00385">
    <property type="entry name" value="CYCLIN"/>
    <property type="match status" value="1"/>
</dbReference>
<dbReference type="InterPro" id="IPR004367">
    <property type="entry name" value="Cyclin_C-dom"/>
</dbReference>
<dbReference type="PANTHER" id="PTHR10177">
    <property type="entry name" value="CYCLINS"/>
    <property type="match status" value="1"/>
</dbReference>
<feature type="domain" description="Cyclin-like" evidence="5">
    <location>
        <begin position="92"/>
        <end position="180"/>
    </location>
</feature>
<dbReference type="SUPFAM" id="SSF47954">
    <property type="entry name" value="Cyclin-like"/>
    <property type="match status" value="2"/>
</dbReference>
<evidence type="ECO:0000256" key="4">
    <source>
        <dbReference type="RuleBase" id="RU000383"/>
    </source>
</evidence>
<dbReference type="InterPro" id="IPR006671">
    <property type="entry name" value="Cyclin_N"/>
</dbReference>
<dbReference type="InterPro" id="IPR013763">
    <property type="entry name" value="Cyclin-like_dom"/>
</dbReference>
<dbReference type="AlphaFoldDB" id="A0A6P6STQ8"/>
<dbReference type="GO" id="GO:0051301">
    <property type="term" value="P:cell division"/>
    <property type="evidence" value="ECO:0007669"/>
    <property type="project" value="UniProtKB-KW"/>
</dbReference>
<dbReference type="CDD" id="cd20544">
    <property type="entry name" value="CYCLIN_AtCycD-like_rpt2"/>
    <property type="match status" value="1"/>
</dbReference>
<sequence length="349" mass="39909">MMESLLCNEVWLMMSPVLDHDEVHANEALEYYNVNCGHHSTSTTSLYSNSEDCQRAFISFLEKEAFYMPERGYLKLVKENCSTDSGRFKAIHWFVESQRRLNLSLETVFRAANYLDRFGSLKDCQVRNDWMFELVSVACLSIAFKFETNAPNVLNEIQTEGLEHSFESSLIQRMELILLKALEWRLCPTTSYSYLELLTRSIDPLNRHFVQELITELLVKALLDSSFLEFRPCIIAVSAIQRISKEFLSTINDSLCSHFSVLIPPDQKDDLIKCCKMMMDLCHTSTSAKKISCINCPSSPVTVLGAHSCCDFCDCQIDHSFLLTIKSPDINYFGGSTKKRKREQEEGGV</sequence>
<organism evidence="6 7">
    <name type="scientific">Coffea arabica</name>
    <name type="common">Arabian coffee</name>
    <dbReference type="NCBI Taxonomy" id="13443"/>
    <lineage>
        <taxon>Eukaryota</taxon>
        <taxon>Viridiplantae</taxon>
        <taxon>Streptophyta</taxon>
        <taxon>Embryophyta</taxon>
        <taxon>Tracheophyta</taxon>
        <taxon>Spermatophyta</taxon>
        <taxon>Magnoliopsida</taxon>
        <taxon>eudicotyledons</taxon>
        <taxon>Gunneridae</taxon>
        <taxon>Pentapetalae</taxon>
        <taxon>asterids</taxon>
        <taxon>lamiids</taxon>
        <taxon>Gentianales</taxon>
        <taxon>Rubiaceae</taxon>
        <taxon>Ixoroideae</taxon>
        <taxon>Gardenieae complex</taxon>
        <taxon>Bertiereae - Coffeeae clade</taxon>
        <taxon>Coffeeae</taxon>
        <taxon>Coffea</taxon>
    </lineage>
</organism>
<keyword evidence="1" id="KW-0132">Cell division</keyword>
<evidence type="ECO:0000313" key="7">
    <source>
        <dbReference type="RefSeq" id="XP_027069318.1"/>
    </source>
</evidence>
<keyword evidence="2 4" id="KW-0195">Cyclin</keyword>
<dbReference type="Pfam" id="PF02984">
    <property type="entry name" value="Cyclin_C"/>
    <property type="match status" value="1"/>
</dbReference>
<reference evidence="7" key="2">
    <citation type="submission" date="2025-08" db="UniProtKB">
        <authorList>
            <consortium name="RefSeq"/>
        </authorList>
    </citation>
    <scope>IDENTIFICATION</scope>
    <source>
        <tissue evidence="7">Leaves</tissue>
    </source>
</reference>
<dbReference type="InterPro" id="IPR039361">
    <property type="entry name" value="Cyclin"/>
</dbReference>
<dbReference type="GeneID" id="113694662"/>
<gene>
    <name evidence="7" type="primary">LOC113694662</name>
</gene>
<accession>A0A6P6STQ8</accession>
<dbReference type="Proteomes" id="UP001652660">
    <property type="component" value="Chromosome 6e"/>
</dbReference>
<evidence type="ECO:0000259" key="5">
    <source>
        <dbReference type="SMART" id="SM00385"/>
    </source>
</evidence>
<proteinExistence type="inferred from homology"/>
<dbReference type="Pfam" id="PF00134">
    <property type="entry name" value="Cyclin_N"/>
    <property type="match status" value="1"/>
</dbReference>
<evidence type="ECO:0000256" key="2">
    <source>
        <dbReference type="ARBA" id="ARBA00023127"/>
    </source>
</evidence>
<comment type="similarity">
    <text evidence="4">Belongs to the cyclin family.</text>
</comment>
<evidence type="ECO:0000256" key="1">
    <source>
        <dbReference type="ARBA" id="ARBA00022618"/>
    </source>
</evidence>
<evidence type="ECO:0000313" key="6">
    <source>
        <dbReference type="Proteomes" id="UP001652660"/>
    </source>
</evidence>
<name>A0A6P6STQ8_COFAR</name>
<dbReference type="InterPro" id="IPR036915">
    <property type="entry name" value="Cyclin-like_sf"/>
</dbReference>
<evidence type="ECO:0000256" key="3">
    <source>
        <dbReference type="ARBA" id="ARBA00023306"/>
    </source>
</evidence>